<sequence>MARRAELKRIMHKRIQEELKSEEEQPEPSTGSASGVKYSTTPIDFPGGGPRDHLEFSIANASLADAEARKAAADDQSNTVDEPNKDERDKEYGLSRRRSSCPQSSLFSTPGGLATLVVLRERNSLPELPPSPGMRPVEHLDTQNALSSESCCLLMHNGRPEQMSDVNGSPHCHSSYHVDNSPDGNSALCTWLMTQGLSNHAHVTGRAIEPPLKLASEIEETITRLPQATVIRCCSSLEPPELTKGQMCQHLQHCHDDDTVNCSLPNKEISIARDVRCADCTVGANIFDTSYPSKEIVRLPTPEIPSTGSESRNATTSLHGLQLSPFRWLGTDGDSFLKGSDNLVLVPTTTGSRRQTADVGSSLAVSETSSYRHQEAELKTIEKRFGDVLSKRGRPPLKHSKFREEFEETGPPVAITRSSFLLQKFHIPVLKRAKSSSKTDIQATPRFEAPAETLVVGLNQGSVRSPNQPLHSHEETITRTLTPNMYLTPTLEESTTDLWQRAVQLERGSRKGAVRAAAVKKDRKKLASNSNVHLKVGRWRGAQRSKSLESTNASDATAPNSHHLSAGDDPDRQKQPASPSCLGTKLPGRVTHDEQVRHQPHHESEDRGERVLQNPDMGIHPPEAWSRWPSQTRKERTAAAGYSDGMKSRDFAIVASTGDGRIEWITDKDPAAIMTDLQLGSRSFSGKFGKAVKTGLEKLLPPKSGPLDEAGRSLSGHVAFAGKRLEYPELEILPTEGGYKELKALEQGIGIVKNRHLEFPATAMATDMRKRSMSHTIPILVRAAEQERHDCIEEDDSVSEAILTAADAPQPRGTQARPVTPAQLISRPMRESIMVTDDYFATPLTSRRFTRRTRDSTLTTGTIERYVTPRSHMSRSPSLRSPSSMSMMSSSTVVRRCKSAAEPAPSQTNLSTCEGRFIIQPDMLKSTQEFQDELDRRLDMEKGETFATARTSIEEGCSEHTLPPLH</sequence>
<dbReference type="Proteomes" id="UP000044602">
    <property type="component" value="Unassembled WGS sequence"/>
</dbReference>
<reference evidence="2 3" key="1">
    <citation type="submission" date="2015-05" db="EMBL/GenBank/DDBJ databases">
        <authorList>
            <person name="Wang D.B."/>
            <person name="Wang M."/>
        </authorList>
    </citation>
    <scope>NUCLEOTIDE SEQUENCE [LARGE SCALE GENOMIC DNA]</scope>
    <source>
        <strain evidence="2">VL1</strain>
    </source>
</reference>
<proteinExistence type="predicted"/>
<dbReference type="AlphaFoldDB" id="A0A0G4M0D7"/>
<feature type="compositionally biased region" description="Polar residues" evidence="1">
    <location>
        <begin position="30"/>
        <end position="42"/>
    </location>
</feature>
<feature type="compositionally biased region" description="Basic and acidic residues" evidence="1">
    <location>
        <begin position="590"/>
        <end position="610"/>
    </location>
</feature>
<feature type="compositionally biased region" description="Basic and acidic residues" evidence="1">
    <location>
        <begin position="565"/>
        <end position="574"/>
    </location>
</feature>
<feature type="compositionally biased region" description="Basic and acidic residues" evidence="1">
    <location>
        <begin position="82"/>
        <end position="94"/>
    </location>
</feature>
<evidence type="ECO:0000313" key="3">
    <source>
        <dbReference type="Proteomes" id="UP000044602"/>
    </source>
</evidence>
<evidence type="ECO:0000313" key="2">
    <source>
        <dbReference type="EMBL" id="CRK27734.1"/>
    </source>
</evidence>
<evidence type="ECO:0000256" key="1">
    <source>
        <dbReference type="SAM" id="MobiDB-lite"/>
    </source>
</evidence>
<keyword evidence="3" id="KW-1185">Reference proteome</keyword>
<feature type="region of interest" description="Disordered" evidence="1">
    <location>
        <begin position="1"/>
        <end position="106"/>
    </location>
</feature>
<feature type="compositionally biased region" description="Basic and acidic residues" evidence="1">
    <location>
        <begin position="1"/>
        <end position="23"/>
    </location>
</feature>
<organism evidence="2 3">
    <name type="scientific">Verticillium longisporum</name>
    <name type="common">Verticillium dahliae var. longisporum</name>
    <dbReference type="NCBI Taxonomy" id="100787"/>
    <lineage>
        <taxon>Eukaryota</taxon>
        <taxon>Fungi</taxon>
        <taxon>Dikarya</taxon>
        <taxon>Ascomycota</taxon>
        <taxon>Pezizomycotina</taxon>
        <taxon>Sordariomycetes</taxon>
        <taxon>Hypocreomycetidae</taxon>
        <taxon>Glomerellales</taxon>
        <taxon>Plectosphaerellaceae</taxon>
        <taxon>Verticillium</taxon>
    </lineage>
</organism>
<gene>
    <name evidence="2" type="ORF">BN1708_014950</name>
</gene>
<dbReference type="EMBL" id="CVQH01020507">
    <property type="protein sequence ID" value="CRK27734.1"/>
    <property type="molecule type" value="Genomic_DNA"/>
</dbReference>
<feature type="compositionally biased region" description="Polar residues" evidence="1">
    <location>
        <begin position="544"/>
        <end position="563"/>
    </location>
</feature>
<name>A0A0G4M0D7_VERLO</name>
<feature type="non-terminal residue" evidence="2">
    <location>
        <position position="966"/>
    </location>
</feature>
<feature type="region of interest" description="Disordered" evidence="1">
    <location>
        <begin position="507"/>
        <end position="641"/>
    </location>
</feature>
<protein>
    <submittedName>
        <fullName evidence="2">Uncharacterized protein</fullName>
    </submittedName>
</protein>
<accession>A0A0G4M0D7</accession>